<reference evidence="5" key="2">
    <citation type="submission" date="2020-09" db="EMBL/GenBank/DDBJ databases">
        <authorList>
            <person name="Sun Q."/>
            <person name="Zhou Y."/>
        </authorList>
    </citation>
    <scope>NUCLEOTIDE SEQUENCE</scope>
    <source>
        <strain evidence="5">CGMCC 1.12924</strain>
    </source>
</reference>
<dbReference type="SUPFAM" id="SSF48452">
    <property type="entry name" value="TPR-like"/>
    <property type="match status" value="1"/>
</dbReference>
<evidence type="ECO:0000256" key="2">
    <source>
        <dbReference type="ARBA" id="ARBA00022803"/>
    </source>
</evidence>
<proteinExistence type="predicted"/>
<feature type="repeat" description="TPR" evidence="3">
    <location>
        <begin position="21"/>
        <end position="54"/>
    </location>
</feature>
<dbReference type="InterPro" id="IPR011990">
    <property type="entry name" value="TPR-like_helical_dom_sf"/>
</dbReference>
<keyword evidence="1" id="KW-0677">Repeat</keyword>
<keyword evidence="6" id="KW-1185">Reference proteome</keyword>
<reference evidence="5" key="1">
    <citation type="journal article" date="2014" name="Int. J. Syst. Evol. Microbiol.">
        <title>Complete genome sequence of Corynebacterium casei LMG S-19264T (=DSM 44701T), isolated from a smear-ripened cheese.</title>
        <authorList>
            <consortium name="US DOE Joint Genome Institute (JGI-PGF)"/>
            <person name="Walter F."/>
            <person name="Albersmeier A."/>
            <person name="Kalinowski J."/>
            <person name="Ruckert C."/>
        </authorList>
    </citation>
    <scope>NUCLEOTIDE SEQUENCE</scope>
    <source>
        <strain evidence="5">CGMCC 1.12924</strain>
    </source>
</reference>
<protein>
    <recommendedName>
        <fullName evidence="7">Tetratricopeptide repeat protein</fullName>
    </recommendedName>
</protein>
<comment type="caution">
    <text evidence="5">The sequence shown here is derived from an EMBL/GenBank/DDBJ whole genome shotgun (WGS) entry which is preliminary data.</text>
</comment>
<dbReference type="SMART" id="SM00028">
    <property type="entry name" value="TPR"/>
    <property type="match status" value="4"/>
</dbReference>
<feature type="signal peptide" evidence="4">
    <location>
        <begin position="1"/>
        <end position="19"/>
    </location>
</feature>
<evidence type="ECO:0000313" key="6">
    <source>
        <dbReference type="Proteomes" id="UP000652231"/>
    </source>
</evidence>
<organism evidence="5 6">
    <name type="scientific">Planktosalinus lacus</name>
    <dbReference type="NCBI Taxonomy" id="1526573"/>
    <lineage>
        <taxon>Bacteria</taxon>
        <taxon>Pseudomonadati</taxon>
        <taxon>Bacteroidota</taxon>
        <taxon>Flavobacteriia</taxon>
        <taxon>Flavobacteriales</taxon>
        <taxon>Flavobacteriaceae</taxon>
        <taxon>Planktosalinus</taxon>
    </lineage>
</organism>
<dbReference type="PANTHER" id="PTHR45586">
    <property type="entry name" value="TPR REPEAT-CONTAINING PROTEIN PA4667"/>
    <property type="match status" value="1"/>
</dbReference>
<dbReference type="Gene3D" id="1.25.40.10">
    <property type="entry name" value="Tetratricopeptide repeat domain"/>
    <property type="match status" value="3"/>
</dbReference>
<dbReference type="EMBL" id="BMGK01000003">
    <property type="protein sequence ID" value="GGD87284.1"/>
    <property type="molecule type" value="Genomic_DNA"/>
</dbReference>
<dbReference type="PANTHER" id="PTHR45586:SF1">
    <property type="entry name" value="LIPOPOLYSACCHARIDE ASSEMBLY PROTEIN B"/>
    <property type="match status" value="1"/>
</dbReference>
<evidence type="ECO:0000256" key="3">
    <source>
        <dbReference type="PROSITE-ProRule" id="PRU00339"/>
    </source>
</evidence>
<name>A0A8J2Y9M4_9FLAO</name>
<dbReference type="Pfam" id="PF13181">
    <property type="entry name" value="TPR_8"/>
    <property type="match status" value="1"/>
</dbReference>
<dbReference type="AlphaFoldDB" id="A0A8J2Y9M4"/>
<dbReference type="Pfam" id="PF13432">
    <property type="entry name" value="TPR_16"/>
    <property type="match status" value="1"/>
</dbReference>
<evidence type="ECO:0000256" key="1">
    <source>
        <dbReference type="ARBA" id="ARBA00022737"/>
    </source>
</evidence>
<dbReference type="InterPro" id="IPR019734">
    <property type="entry name" value="TPR_rpt"/>
</dbReference>
<keyword evidence="4" id="KW-0732">Signal</keyword>
<feature type="chain" id="PRO_5035231979" description="Tetratricopeptide repeat protein" evidence="4">
    <location>
        <begin position="20"/>
        <end position="323"/>
    </location>
</feature>
<dbReference type="Proteomes" id="UP000652231">
    <property type="component" value="Unassembled WGS sequence"/>
</dbReference>
<feature type="repeat" description="TPR" evidence="3">
    <location>
        <begin position="277"/>
        <end position="310"/>
    </location>
</feature>
<sequence length="323" mass="37050">MTRYTVLLFLTFAATLCLSAQNESFTLGEEFYYAGDYQKAKPHFEAFLKSNPNHLKTKEYLGDIAAVNSDWDTSLSYYKTLLDAHPNNANYNFKYGGVLGRKAQSVSRFRAALYINEIKSHLIKAAQLDPLHIEARWALIDLYIALPSLLGGSESTALTYADELMKLSEVDGYLTLGYIAEHFNRPRDAEKHYKKAMQIGQSPLTYEKLADLYENKTGEPDKAMEIREASAQKHKRNSINYQIGKISAMYNIELQKGLNYLKTFIQGHSVRDGVPLEWAYYRIAQIYRHLGDKKNALNWSQKALSIKSDFEEAMEEHKRIQKM</sequence>
<evidence type="ECO:0008006" key="7">
    <source>
        <dbReference type="Google" id="ProtNLM"/>
    </source>
</evidence>
<gene>
    <name evidence="5" type="ORF">GCM10011312_09200</name>
</gene>
<keyword evidence="2 3" id="KW-0802">TPR repeat</keyword>
<dbReference type="InterPro" id="IPR051012">
    <property type="entry name" value="CellSynth/LPSAsmb/PSIAsmb"/>
</dbReference>
<evidence type="ECO:0000256" key="4">
    <source>
        <dbReference type="SAM" id="SignalP"/>
    </source>
</evidence>
<evidence type="ECO:0000313" key="5">
    <source>
        <dbReference type="EMBL" id="GGD87284.1"/>
    </source>
</evidence>
<dbReference type="RefSeq" id="WP_188439965.1">
    <property type="nucleotide sequence ID" value="NZ_BMGK01000003.1"/>
</dbReference>
<dbReference type="PROSITE" id="PS50005">
    <property type="entry name" value="TPR"/>
    <property type="match status" value="2"/>
</dbReference>
<accession>A0A8J2Y9M4</accession>